<dbReference type="PIRSF" id="PIRSF037618">
    <property type="entry name" value="RNA_Mtase_bacteria_prd"/>
    <property type="match status" value="1"/>
</dbReference>
<keyword evidence="1 6" id="KW-0963">Cytoplasm</keyword>
<keyword evidence="3 6" id="KW-0489">Methyltransferase</keyword>
<dbReference type="RefSeq" id="WP_255855953.1">
    <property type="nucleotide sequence ID" value="NZ_CP073347.1"/>
</dbReference>
<keyword evidence="5 6" id="KW-0949">S-adenosyl-L-methionine</keyword>
<dbReference type="Gene3D" id="3.30.2130.30">
    <property type="match status" value="1"/>
</dbReference>
<keyword evidence="7" id="KW-0694">RNA-binding</keyword>
<dbReference type="PROSITE" id="PS51165">
    <property type="entry name" value="THUMP"/>
    <property type="match status" value="1"/>
</dbReference>
<keyword evidence="4 6" id="KW-0808">Transferase</keyword>
<dbReference type="InterPro" id="IPR019614">
    <property type="entry name" value="SAM-dep_methyl-trfase"/>
</dbReference>
<comment type="catalytic activity">
    <reaction evidence="6">
        <text>guanosine(2445) in 23S rRNA + S-adenosyl-L-methionine = N(2)-methylguanosine(2445) in 23S rRNA + S-adenosyl-L-homocysteine + H(+)</text>
        <dbReference type="Rhea" id="RHEA:42740"/>
        <dbReference type="Rhea" id="RHEA-COMP:10215"/>
        <dbReference type="Rhea" id="RHEA-COMP:10216"/>
        <dbReference type="ChEBI" id="CHEBI:15378"/>
        <dbReference type="ChEBI" id="CHEBI:57856"/>
        <dbReference type="ChEBI" id="CHEBI:59789"/>
        <dbReference type="ChEBI" id="CHEBI:74269"/>
        <dbReference type="ChEBI" id="CHEBI:74481"/>
        <dbReference type="EC" id="2.1.1.173"/>
    </reaction>
</comment>
<dbReference type="PANTHER" id="PTHR47313">
    <property type="entry name" value="RIBOSOMAL RNA LARGE SUBUNIT METHYLTRANSFERASE K/L"/>
    <property type="match status" value="1"/>
</dbReference>
<dbReference type="InterPro" id="IPR053943">
    <property type="entry name" value="RlmKL-like_Mtase_CS"/>
</dbReference>
<dbReference type="PANTHER" id="PTHR47313:SF1">
    <property type="entry name" value="RIBOSOMAL RNA LARGE SUBUNIT METHYLTRANSFERASE K_L"/>
    <property type="match status" value="1"/>
</dbReference>
<dbReference type="InterPro" id="IPR029063">
    <property type="entry name" value="SAM-dependent_MTases_sf"/>
</dbReference>
<evidence type="ECO:0000256" key="6">
    <source>
        <dbReference type="HAMAP-Rule" id="MF_01858"/>
    </source>
</evidence>
<evidence type="ECO:0000256" key="7">
    <source>
        <dbReference type="PROSITE-ProRule" id="PRU00529"/>
    </source>
</evidence>
<dbReference type="EMBL" id="CP073347">
    <property type="protein sequence ID" value="UTW13763.1"/>
    <property type="molecule type" value="Genomic_DNA"/>
</dbReference>
<dbReference type="Gene3D" id="3.40.50.150">
    <property type="entry name" value="Vaccinia Virus protein VP39"/>
    <property type="match status" value="2"/>
</dbReference>
<feature type="domain" description="THUMP" evidence="8">
    <location>
        <begin position="42"/>
        <end position="153"/>
    </location>
</feature>
<evidence type="ECO:0000256" key="1">
    <source>
        <dbReference type="ARBA" id="ARBA00022490"/>
    </source>
</evidence>
<dbReference type="PROSITE" id="PS01261">
    <property type="entry name" value="UPF0020"/>
    <property type="match status" value="1"/>
</dbReference>
<comment type="function">
    <text evidence="6">Specifically methylates the guanine in position 2445 (m2G2445) and the guanine in position 2069 (m7G2069) of 23S rRNA.</text>
</comment>
<evidence type="ECO:0000256" key="2">
    <source>
        <dbReference type="ARBA" id="ARBA00022552"/>
    </source>
</evidence>
<dbReference type="InterPro" id="IPR004114">
    <property type="entry name" value="THUMP_dom"/>
</dbReference>
<dbReference type="Proteomes" id="UP001058461">
    <property type="component" value="Chromosome"/>
</dbReference>
<dbReference type="Pfam" id="PF22020">
    <property type="entry name" value="RlmL_1st"/>
    <property type="match status" value="1"/>
</dbReference>
<comment type="subcellular location">
    <subcellularLocation>
        <location evidence="6">Cytoplasm</location>
    </subcellularLocation>
</comment>
<gene>
    <name evidence="9" type="primary">rlmKL</name>
    <name evidence="6" type="synonym">rlmL</name>
    <name evidence="9" type="ORF">KDW95_09025</name>
</gene>
<dbReference type="InterPro" id="IPR000241">
    <property type="entry name" value="RlmKL-like_Mtase"/>
</dbReference>
<dbReference type="GO" id="GO:0052915">
    <property type="term" value="F:23S rRNA (guanine(2445)-N(2))-methyltransferase activity"/>
    <property type="evidence" value="ECO:0007669"/>
    <property type="project" value="UniProtKB-EC"/>
</dbReference>
<organism evidence="9 10">
    <name type="scientific">Marinobacterium rhizophilum</name>
    <dbReference type="NCBI Taxonomy" id="420402"/>
    <lineage>
        <taxon>Bacteria</taxon>
        <taxon>Pseudomonadati</taxon>
        <taxon>Pseudomonadota</taxon>
        <taxon>Gammaproteobacteria</taxon>
        <taxon>Oceanospirillales</taxon>
        <taxon>Oceanospirillaceae</taxon>
        <taxon>Marinobacterium</taxon>
    </lineage>
</organism>
<dbReference type="SUPFAM" id="SSF53335">
    <property type="entry name" value="S-adenosyl-L-methionine-dependent methyltransferases"/>
    <property type="match status" value="2"/>
</dbReference>
<evidence type="ECO:0000256" key="3">
    <source>
        <dbReference type="ARBA" id="ARBA00022603"/>
    </source>
</evidence>
<evidence type="ECO:0000259" key="8">
    <source>
        <dbReference type="PROSITE" id="PS51165"/>
    </source>
</evidence>
<accession>A0ABY5HN96</accession>
<dbReference type="InterPro" id="IPR054170">
    <property type="entry name" value="RlmL_1st"/>
</dbReference>
<dbReference type="EC" id="2.1.1.264" evidence="6"/>
<dbReference type="CDD" id="cd11715">
    <property type="entry name" value="THUMP_AdoMetMT"/>
    <property type="match status" value="1"/>
</dbReference>
<sequence>MNFFVTCPKGIEGLLLEELKALGMASVKETQAGVHFDGELVDAYRVCLWSRLANRVLLPLQVSGVNTADELYAAVQQVQWLDHLRPQGTLSVDFTGRTEHIINTHFGAQRVKDAVVDQIRAATGNRPTVDRAEPDLGINVHLYSGKATIALDLSGDSLHRRGYRKRAGQAPMKENLAAAVLWRAGWPTVAQTHPQLLDPMCGSGTLLIEAAMMAADIAPGLLRQRFGFSRWLQHDKGLWRELREEAVQRRDSGLAGLAVRFTACDRDASVLQIAKQNAERAGLADVIDWREQDMVELAPPAPGPGLLVTNPPYAERIGDETELMYMYRQMGERLKRQFGGWKVAIFSGNADQCKVIGLKVDRQYKLYNGAIECGLFLFALHAERDRPLPMEQAGPVSEQAQMFANRLKKNLKGLSRWLKREQIECYRLYDADMPEYAVAVDCYGDWVQVQEYAPPRSIDPRRAFERLQDVIRVIPEVLGVKPERVVLKQRRRQQGSSQYERQGQTDHFLEVQEHGCKLRVNLHDYLDTGLFLDHRPVRRHIQSLALGKDVLNLFCYTGTASVHAAVGGAESTTSVDMSATYLGWAMKNMGLNGFAGGANQFIQADCIKWLNQPRGATFDLIFLDPPTFSNSKRMEEVLDIQRDHVSLVQAAMKLLRPGGVLLFSNNYRRFELDYEALAGLDIRDITAKTLDLDFKRSKGIHVCFEIRHQA</sequence>
<evidence type="ECO:0000313" key="10">
    <source>
        <dbReference type="Proteomes" id="UP001058461"/>
    </source>
</evidence>
<keyword evidence="10" id="KW-1185">Reference proteome</keyword>
<evidence type="ECO:0000313" key="9">
    <source>
        <dbReference type="EMBL" id="UTW13763.1"/>
    </source>
</evidence>
<dbReference type="HAMAP" id="MF_01858">
    <property type="entry name" value="23SrRNA_methyltr_KL"/>
    <property type="match status" value="1"/>
</dbReference>
<evidence type="ECO:0000256" key="4">
    <source>
        <dbReference type="ARBA" id="ARBA00022679"/>
    </source>
</evidence>
<keyword evidence="2 6" id="KW-0698">rRNA processing</keyword>
<dbReference type="Pfam" id="PF02926">
    <property type="entry name" value="THUMP"/>
    <property type="match status" value="1"/>
</dbReference>
<comment type="similarity">
    <text evidence="6">Belongs to the methyltransferase superfamily. RlmKL family.</text>
</comment>
<dbReference type="Pfam" id="PF10672">
    <property type="entry name" value="Methyltrans_SAM"/>
    <property type="match status" value="1"/>
</dbReference>
<comment type="catalytic activity">
    <reaction evidence="6">
        <text>guanosine(2069) in 23S rRNA + S-adenosyl-L-methionine = N(2)-methylguanosine(2069) in 23S rRNA + S-adenosyl-L-homocysteine + H(+)</text>
        <dbReference type="Rhea" id="RHEA:43772"/>
        <dbReference type="Rhea" id="RHEA-COMP:10688"/>
        <dbReference type="Rhea" id="RHEA-COMP:10689"/>
        <dbReference type="ChEBI" id="CHEBI:15378"/>
        <dbReference type="ChEBI" id="CHEBI:57856"/>
        <dbReference type="ChEBI" id="CHEBI:59789"/>
        <dbReference type="ChEBI" id="CHEBI:74269"/>
        <dbReference type="ChEBI" id="CHEBI:74481"/>
        <dbReference type="EC" id="2.1.1.264"/>
    </reaction>
</comment>
<dbReference type="InterPro" id="IPR017244">
    <property type="entry name" value="23SrRNA_methyltr_KL"/>
</dbReference>
<dbReference type="Pfam" id="PF01170">
    <property type="entry name" value="UPF0020"/>
    <property type="match status" value="1"/>
</dbReference>
<reference evidence="9" key="1">
    <citation type="submission" date="2021-04" db="EMBL/GenBank/DDBJ databases">
        <title>Oceanospirillales bacteria with DddD are important DMSP degraders in coastal seawater.</title>
        <authorList>
            <person name="Liu J."/>
        </authorList>
    </citation>
    <scope>NUCLEOTIDE SEQUENCE</scope>
    <source>
        <strain evidence="9">D13-1</strain>
    </source>
</reference>
<evidence type="ECO:0000256" key="5">
    <source>
        <dbReference type="ARBA" id="ARBA00022691"/>
    </source>
</evidence>
<protein>
    <recommendedName>
        <fullName evidence="6">Ribosomal RNA large subunit methyltransferase K/L</fullName>
    </recommendedName>
    <domain>
        <recommendedName>
            <fullName evidence="6">23S rRNA m2G2445 methyltransferase</fullName>
            <ecNumber evidence="6">2.1.1.173</ecNumber>
        </recommendedName>
        <alternativeName>
            <fullName evidence="6">rRNA (guanine-N(2)-)-methyltransferase RlmL</fullName>
        </alternativeName>
    </domain>
    <domain>
        <recommendedName>
            <fullName evidence="6">23S rRNA m7G2069 methyltransferase</fullName>
            <ecNumber evidence="6">2.1.1.264</ecNumber>
        </recommendedName>
        <alternativeName>
            <fullName evidence="6">rRNA (guanine-N(7)-)-methyltransferase RlmK</fullName>
        </alternativeName>
    </domain>
</protein>
<name>A0ABY5HN96_9GAMM</name>
<proteinExistence type="inferred from homology"/>
<dbReference type="Gene3D" id="3.30.750.80">
    <property type="entry name" value="RNA methyltransferase domain (HRMD) like"/>
    <property type="match status" value="1"/>
</dbReference>
<dbReference type="CDD" id="cd02440">
    <property type="entry name" value="AdoMet_MTases"/>
    <property type="match status" value="2"/>
</dbReference>
<dbReference type="NCBIfam" id="NF008748">
    <property type="entry name" value="PRK11783.1"/>
    <property type="match status" value="1"/>
</dbReference>
<dbReference type="EC" id="2.1.1.173" evidence="6"/>
<dbReference type="SMART" id="SM00981">
    <property type="entry name" value="THUMP"/>
    <property type="match status" value="1"/>
</dbReference>